<gene>
    <name evidence="6" type="ORF">HDA42_000354</name>
</gene>
<dbReference type="Gene3D" id="1.10.357.10">
    <property type="entry name" value="Tetracycline Repressor, domain 2"/>
    <property type="match status" value="1"/>
</dbReference>
<keyword evidence="7" id="KW-1185">Reference proteome</keyword>
<evidence type="ECO:0000256" key="3">
    <source>
        <dbReference type="ARBA" id="ARBA00023163"/>
    </source>
</evidence>
<evidence type="ECO:0000313" key="6">
    <source>
        <dbReference type="EMBL" id="MBA9051176.1"/>
    </source>
</evidence>
<dbReference type="RefSeq" id="WP_182774560.1">
    <property type="nucleotide sequence ID" value="NZ_BAAAHW010000011.1"/>
</dbReference>
<keyword evidence="2 4" id="KW-0238">DNA-binding</keyword>
<evidence type="ECO:0000259" key="5">
    <source>
        <dbReference type="PROSITE" id="PS50977"/>
    </source>
</evidence>
<feature type="DNA-binding region" description="H-T-H motif" evidence="4">
    <location>
        <begin position="39"/>
        <end position="58"/>
    </location>
</feature>
<dbReference type="GO" id="GO:0003677">
    <property type="term" value="F:DNA binding"/>
    <property type="evidence" value="ECO:0007669"/>
    <property type="project" value="UniProtKB-UniRule"/>
</dbReference>
<dbReference type="SUPFAM" id="SSF46689">
    <property type="entry name" value="Homeodomain-like"/>
    <property type="match status" value="1"/>
</dbReference>
<reference evidence="6 7" key="1">
    <citation type="submission" date="2020-08" db="EMBL/GenBank/DDBJ databases">
        <title>Sequencing the genomes of 1000 actinobacteria strains.</title>
        <authorList>
            <person name="Klenk H.-P."/>
        </authorList>
    </citation>
    <scope>NUCLEOTIDE SEQUENCE [LARGE SCALE GENOMIC DNA]</scope>
    <source>
        <strain evidence="6 7">DSM 41827</strain>
    </source>
</reference>
<accession>A0A7W3NIJ2</accession>
<dbReference type="PROSITE" id="PS50977">
    <property type="entry name" value="HTH_TETR_2"/>
    <property type="match status" value="1"/>
</dbReference>
<evidence type="ECO:0000256" key="2">
    <source>
        <dbReference type="ARBA" id="ARBA00023125"/>
    </source>
</evidence>
<keyword evidence="1" id="KW-0805">Transcription regulation</keyword>
<dbReference type="Proteomes" id="UP000577386">
    <property type="component" value="Unassembled WGS sequence"/>
</dbReference>
<name>A0A7W3NIJ2_STRMR</name>
<dbReference type="EMBL" id="JACJIJ010000002">
    <property type="protein sequence ID" value="MBA9051176.1"/>
    <property type="molecule type" value="Genomic_DNA"/>
</dbReference>
<sequence length="206" mass="22653">MSSPDAGHPPSTAADTDRRALVLDSAMVTFARFGYRKTSMEEVARAARISRPGLYFLFSSKETLFRAAVTQALERDIAAVEHVLADSARPLRERLLEAFDQWAGRYVGPLAQDVTAVIEDNPELLGEIVESAPRRFEELITAAIAVESGRAAAPSVAQTMISASIGLKHQAASREFYRDRMKVAVELLVRQKSSRTKSSRTTCRTP</sequence>
<protein>
    <submittedName>
        <fullName evidence="6">AcrR family transcriptional regulator</fullName>
    </submittedName>
</protein>
<comment type="caution">
    <text evidence="6">The sequence shown here is derived from an EMBL/GenBank/DDBJ whole genome shotgun (WGS) entry which is preliminary data.</text>
</comment>
<evidence type="ECO:0000313" key="7">
    <source>
        <dbReference type="Proteomes" id="UP000577386"/>
    </source>
</evidence>
<evidence type="ECO:0000256" key="4">
    <source>
        <dbReference type="PROSITE-ProRule" id="PRU00335"/>
    </source>
</evidence>
<dbReference type="GeneID" id="93978889"/>
<dbReference type="InterPro" id="IPR009057">
    <property type="entry name" value="Homeodomain-like_sf"/>
</dbReference>
<evidence type="ECO:0000256" key="1">
    <source>
        <dbReference type="ARBA" id="ARBA00023015"/>
    </source>
</evidence>
<dbReference type="PRINTS" id="PR00455">
    <property type="entry name" value="HTHTETR"/>
</dbReference>
<keyword evidence="3" id="KW-0804">Transcription</keyword>
<dbReference type="PANTHER" id="PTHR47506:SF6">
    <property type="entry name" value="HTH-TYPE TRANSCRIPTIONAL REPRESSOR NEMR"/>
    <property type="match status" value="1"/>
</dbReference>
<proteinExistence type="predicted"/>
<organism evidence="6 7">
    <name type="scientific">Streptomyces murinus</name>
    <dbReference type="NCBI Taxonomy" id="33900"/>
    <lineage>
        <taxon>Bacteria</taxon>
        <taxon>Bacillati</taxon>
        <taxon>Actinomycetota</taxon>
        <taxon>Actinomycetes</taxon>
        <taxon>Kitasatosporales</taxon>
        <taxon>Streptomycetaceae</taxon>
        <taxon>Streptomyces</taxon>
    </lineage>
</organism>
<dbReference type="AlphaFoldDB" id="A0A7W3NIJ2"/>
<dbReference type="PANTHER" id="PTHR47506">
    <property type="entry name" value="TRANSCRIPTIONAL REGULATORY PROTEIN"/>
    <property type="match status" value="1"/>
</dbReference>
<feature type="domain" description="HTH tetR-type" evidence="5">
    <location>
        <begin position="16"/>
        <end position="76"/>
    </location>
</feature>
<dbReference type="Pfam" id="PF00440">
    <property type="entry name" value="TetR_N"/>
    <property type="match status" value="1"/>
</dbReference>
<dbReference type="InterPro" id="IPR001647">
    <property type="entry name" value="HTH_TetR"/>
</dbReference>